<evidence type="ECO:0000313" key="2">
    <source>
        <dbReference type="Proteomes" id="UP000036520"/>
    </source>
</evidence>
<dbReference type="InterPro" id="IPR008928">
    <property type="entry name" value="6-hairpin_glycosidase_sf"/>
</dbReference>
<name>A0A0H4PHT4_9BACT</name>
<accession>A0A0H4PHT4</accession>
<gene>
    <name evidence="1" type="ORF">CA2015_3193</name>
</gene>
<dbReference type="KEGG" id="camu:CA2015_3193"/>
<dbReference type="EMBL" id="CP012040">
    <property type="protein sequence ID" value="AKP52590.1"/>
    <property type="molecule type" value="Genomic_DNA"/>
</dbReference>
<dbReference type="PROSITE" id="PS51257">
    <property type="entry name" value="PROKAR_LIPOPROTEIN"/>
    <property type="match status" value="1"/>
</dbReference>
<reference evidence="1 2" key="1">
    <citation type="submission" date="2015-07" db="EMBL/GenBank/DDBJ databases">
        <authorList>
            <person name="Kim K.M."/>
        </authorList>
    </citation>
    <scope>NUCLEOTIDE SEQUENCE [LARGE SCALE GENOMIC DNA]</scope>
    <source>
        <strain evidence="1 2">KCTC 12363</strain>
    </source>
</reference>
<evidence type="ECO:0000313" key="1">
    <source>
        <dbReference type="EMBL" id="AKP52590.1"/>
    </source>
</evidence>
<dbReference type="Proteomes" id="UP000036520">
    <property type="component" value="Chromosome"/>
</dbReference>
<organism evidence="1 2">
    <name type="scientific">Cyclobacterium amurskyense</name>
    <dbReference type="NCBI Taxonomy" id="320787"/>
    <lineage>
        <taxon>Bacteria</taxon>
        <taxon>Pseudomonadati</taxon>
        <taxon>Bacteroidota</taxon>
        <taxon>Cytophagia</taxon>
        <taxon>Cytophagales</taxon>
        <taxon>Cyclobacteriaceae</taxon>
        <taxon>Cyclobacterium</taxon>
    </lineage>
</organism>
<dbReference type="AlphaFoldDB" id="A0A0H4PHT4"/>
<protein>
    <submittedName>
        <fullName evidence="1">Uncharacterized protein</fullName>
    </submittedName>
</protein>
<keyword evidence="2" id="KW-1185">Reference proteome</keyword>
<dbReference type="SUPFAM" id="SSF48208">
    <property type="entry name" value="Six-hairpin glycosidases"/>
    <property type="match status" value="1"/>
</dbReference>
<dbReference type="OrthoDB" id="2765619at2"/>
<proteinExistence type="predicted"/>
<sequence length="710" mass="80577">MFRYWLLIIITIVFTSCGSTSKEKINVVGPENNDLVQWLEGEGFALAFHSDISSALEVMENEATLLVLSGDYPHKRVAIPEDFFTVTKENNIKFYLEFPEDFEGLESNGEVMKTRLERAVVVSDQFGTKLSPMKILGINDCHVISSEVSDPLLVVAKVAGLDSAVYGLEGVPAYPLLFKKDQGFVGLSKLSGFAKGRFGPEAHWKVMWSHIITELTGNKSFSFDSWPRLLEPSFSATAELDREDKMNSVKNGVDWFEKGKFYIAKDWKDYWLKYQGDGTNPIGPPVPANYPVGDGSEGLLEGHSSNIFYDGSQQYRYWIRADVQGEAAYALAAAANLLEEPAYNVPAENLIAFLFRENLRGGPRSEPDSAAFGLIGWSNTHPYVYYGDDNARAILGVVGAMAHMGKEDWNEEMVEAILANFRTTGIYGFRSNRLNNTNLHNLGWKHYWNQETINPAPHFESWMWAIYLWLYDKTGYEPLLTKAKTAIEITMDNYPEEWLWTNGIQQERARMILPLAWLVKVEDTPEHREWLDRIVSKLLENQVESGAIREELGGEDKGRYGRTSSNQEYGLHEAPLIFENGDPIADMLYTSNFAFFSLNEAAHATNNPEYFAALEKLSDFMTRIQVKSEAIKDLDGAWFRAFDYDRWEYWASNADAGWGAWGTLTGWTQSWIVATQVLVLQDKSYWELTSKSSISDTFDEKSSLMLEEYK</sequence>
<dbReference type="GO" id="GO:0005975">
    <property type="term" value="P:carbohydrate metabolic process"/>
    <property type="evidence" value="ECO:0007669"/>
    <property type="project" value="InterPro"/>
</dbReference>
<dbReference type="PATRIC" id="fig|320787.5.peg.3486"/>
<dbReference type="RefSeq" id="WP_048642787.1">
    <property type="nucleotide sequence ID" value="NZ_CP012040.1"/>
</dbReference>